<comment type="subunit">
    <text evidence="3">The complex is composed of two ATP-binding proteins (UgpC), two transmembrane proteins (UgpA and UgpE) and a solute-binding protein (UgpB).</text>
</comment>
<dbReference type="CDD" id="cd14748">
    <property type="entry name" value="PBP2_UgpB"/>
    <property type="match status" value="1"/>
</dbReference>
<dbReference type="RefSeq" id="WP_129419157.1">
    <property type="nucleotide sequence ID" value="NZ_MZMU01000010.1"/>
</dbReference>
<evidence type="ECO:0000256" key="7">
    <source>
        <dbReference type="ARBA" id="ARBA00022764"/>
    </source>
</evidence>
<dbReference type="AlphaFoldDB" id="A0A4Q1U3A6"/>
<evidence type="ECO:0000313" key="10">
    <source>
        <dbReference type="EMBL" id="RXT25168.1"/>
    </source>
</evidence>
<name>A0A4Q1U3A6_RHILE</name>
<dbReference type="InterPro" id="IPR006059">
    <property type="entry name" value="SBP"/>
</dbReference>
<sequence>MLRRTTLKLMGALAGTALLPLQAFAEMPATVDGPVTISFYNYNLASVSAGADATKELLATFKQKFPNITVETVAVPSNEIMSRVQADIVASQQPDVAQLVFRDLIYISSDLGANALEDMVTPVELKDHLTGMIPQGLELGKVDGKTYGLAYTFSTPILYYNADLFKQAGLNPDNPPKTWADVNAAGKAIKEKTGKAGFFPGAYGPADGTFVYQAIVMSNGGKVRNDNKLTFADGDAADAVKMLRDMVDSGAHARLDVASPADTMASGNLGMFLYTSATYGSFKKAAKDKFDLRMAPMPAFGDKPTAPTNSGSALFVFSKDPAKQRASYELLKFLTSKEAYTVITSKIGYLPLRLDIVDDPQYLGEWVKQNPNFRANLEQLSHLKANIAFPGPNYRQVEKMMMDSVREAVFGSGDPKAALQTAEQDAQNLMP</sequence>
<evidence type="ECO:0000256" key="5">
    <source>
        <dbReference type="ARBA" id="ARBA00022448"/>
    </source>
</evidence>
<dbReference type="Gene3D" id="3.40.190.10">
    <property type="entry name" value="Periplasmic binding protein-like II"/>
    <property type="match status" value="1"/>
</dbReference>
<evidence type="ECO:0000313" key="11">
    <source>
        <dbReference type="Proteomes" id="UP000290767"/>
    </source>
</evidence>
<comment type="similarity">
    <text evidence="2">Belongs to the bacterial solute-binding protein 1 family.</text>
</comment>
<proteinExistence type="inferred from homology"/>
<dbReference type="InterPro" id="IPR050490">
    <property type="entry name" value="Bact_solute-bd_prot1"/>
</dbReference>
<dbReference type="Proteomes" id="UP000290767">
    <property type="component" value="Unassembled WGS sequence"/>
</dbReference>
<evidence type="ECO:0000256" key="6">
    <source>
        <dbReference type="ARBA" id="ARBA00022729"/>
    </source>
</evidence>
<comment type="subcellular location">
    <subcellularLocation>
        <location evidence="1">Periplasm</location>
    </subcellularLocation>
</comment>
<evidence type="ECO:0000256" key="2">
    <source>
        <dbReference type="ARBA" id="ARBA00008520"/>
    </source>
</evidence>
<feature type="signal peptide" evidence="9">
    <location>
        <begin position="1"/>
        <end position="25"/>
    </location>
</feature>
<dbReference type="PANTHER" id="PTHR43649">
    <property type="entry name" value="ARABINOSE-BINDING PROTEIN-RELATED"/>
    <property type="match status" value="1"/>
</dbReference>
<keyword evidence="6 9" id="KW-0732">Signal</keyword>
<feature type="chain" id="PRO_5020566649" description="sn-glycerol-3-phosphate-binding periplasmic protein UgpB" evidence="9">
    <location>
        <begin position="26"/>
        <end position="431"/>
    </location>
</feature>
<comment type="caution">
    <text evidence="10">The sequence shown here is derived from an EMBL/GenBank/DDBJ whole genome shotgun (WGS) entry which is preliminary data.</text>
</comment>
<evidence type="ECO:0000256" key="4">
    <source>
        <dbReference type="ARBA" id="ARBA00017470"/>
    </source>
</evidence>
<dbReference type="SUPFAM" id="SSF53850">
    <property type="entry name" value="Periplasmic binding protein-like II"/>
    <property type="match status" value="1"/>
</dbReference>
<dbReference type="GO" id="GO:0042597">
    <property type="term" value="C:periplasmic space"/>
    <property type="evidence" value="ECO:0007669"/>
    <property type="project" value="UniProtKB-SubCell"/>
</dbReference>
<dbReference type="PANTHER" id="PTHR43649:SF31">
    <property type="entry name" value="SN-GLYCEROL-3-PHOSPHATE-BINDING PERIPLASMIC PROTEIN UGPB"/>
    <property type="match status" value="1"/>
</dbReference>
<organism evidence="10 11">
    <name type="scientific">Rhizobium leguminosarum</name>
    <dbReference type="NCBI Taxonomy" id="384"/>
    <lineage>
        <taxon>Bacteria</taxon>
        <taxon>Pseudomonadati</taxon>
        <taxon>Pseudomonadota</taxon>
        <taxon>Alphaproteobacteria</taxon>
        <taxon>Hyphomicrobiales</taxon>
        <taxon>Rhizobiaceae</taxon>
        <taxon>Rhizobium/Agrobacterium group</taxon>
        <taxon>Rhizobium</taxon>
    </lineage>
</organism>
<gene>
    <name evidence="10" type="ORF">B5P46_13775</name>
</gene>
<reference evidence="10 11" key="1">
    <citation type="submission" date="2017-03" db="EMBL/GenBank/DDBJ databases">
        <authorList>
            <person name="Safronova V.I."/>
            <person name="Sazanova A.L."/>
            <person name="Chirak E.R."/>
        </authorList>
    </citation>
    <scope>NUCLEOTIDE SEQUENCE [LARGE SCALE GENOMIC DNA]</scope>
    <source>
        <strain evidence="10 11">Tri-43</strain>
    </source>
</reference>
<protein>
    <recommendedName>
        <fullName evidence="4">sn-glycerol-3-phosphate-binding periplasmic protein UgpB</fullName>
    </recommendedName>
</protein>
<evidence type="ECO:0000256" key="3">
    <source>
        <dbReference type="ARBA" id="ARBA00011557"/>
    </source>
</evidence>
<dbReference type="Pfam" id="PF13416">
    <property type="entry name" value="SBP_bac_8"/>
    <property type="match status" value="1"/>
</dbReference>
<accession>A0A4Q1U3A6</accession>
<evidence type="ECO:0000256" key="1">
    <source>
        <dbReference type="ARBA" id="ARBA00004418"/>
    </source>
</evidence>
<dbReference type="EMBL" id="MZMU01000010">
    <property type="protein sequence ID" value="RXT25168.1"/>
    <property type="molecule type" value="Genomic_DNA"/>
</dbReference>
<evidence type="ECO:0000256" key="9">
    <source>
        <dbReference type="SAM" id="SignalP"/>
    </source>
</evidence>
<comment type="function">
    <text evidence="8">Part of the ABC transporter complex UgpBAEC involved in sn-glycerol-3-phosphate (G3P) import. Binds G3P.</text>
</comment>
<keyword evidence="5" id="KW-0813">Transport</keyword>
<evidence type="ECO:0000256" key="8">
    <source>
        <dbReference type="ARBA" id="ARBA00034473"/>
    </source>
</evidence>
<keyword evidence="7" id="KW-0574">Periplasm</keyword>